<organism evidence="3 4">
    <name type="scientific">Pseudoalteromonas luteoviolacea</name>
    <dbReference type="NCBI Taxonomy" id="43657"/>
    <lineage>
        <taxon>Bacteria</taxon>
        <taxon>Pseudomonadati</taxon>
        <taxon>Pseudomonadota</taxon>
        <taxon>Gammaproteobacteria</taxon>
        <taxon>Alteromonadales</taxon>
        <taxon>Pseudoalteromonadaceae</taxon>
        <taxon>Pseudoalteromonas</taxon>
    </lineage>
</organism>
<evidence type="ECO:0000256" key="2">
    <source>
        <dbReference type="RuleBase" id="RU362080"/>
    </source>
</evidence>
<dbReference type="Pfam" id="PF02604">
    <property type="entry name" value="PhdYeFM_antitox"/>
    <property type="match status" value="1"/>
</dbReference>
<accession>A0A1C0TKE8</accession>
<name>A0A1C0TKE8_9GAMM</name>
<proteinExistence type="inferred from homology"/>
<comment type="function">
    <text evidence="2">Antitoxin component of a type II toxin-antitoxin (TA) system.</text>
</comment>
<dbReference type="InterPro" id="IPR006442">
    <property type="entry name" value="Antitoxin_Phd/YefM"/>
</dbReference>
<evidence type="ECO:0000313" key="4">
    <source>
        <dbReference type="Proteomes" id="UP000093366"/>
    </source>
</evidence>
<evidence type="ECO:0000313" key="3">
    <source>
        <dbReference type="EMBL" id="OCQ18839.1"/>
    </source>
</evidence>
<dbReference type="InterPro" id="IPR036165">
    <property type="entry name" value="YefM-like_sf"/>
</dbReference>
<comment type="similarity">
    <text evidence="1 2">Belongs to the phD/YefM antitoxin family.</text>
</comment>
<dbReference type="AlphaFoldDB" id="A0A1C0TKE8"/>
<dbReference type="Proteomes" id="UP000093366">
    <property type="component" value="Unassembled WGS sequence"/>
</dbReference>
<dbReference type="RefSeq" id="WP_065792719.1">
    <property type="nucleotide sequence ID" value="NZ_JAGJED010000018.1"/>
</dbReference>
<dbReference type="EMBL" id="MAUJ01000012">
    <property type="protein sequence ID" value="OCQ18839.1"/>
    <property type="molecule type" value="Genomic_DNA"/>
</dbReference>
<dbReference type="SUPFAM" id="SSF143120">
    <property type="entry name" value="YefM-like"/>
    <property type="match status" value="1"/>
</dbReference>
<dbReference type="OrthoDB" id="7069202at2"/>
<evidence type="ECO:0000256" key="1">
    <source>
        <dbReference type="ARBA" id="ARBA00009981"/>
    </source>
</evidence>
<gene>
    <name evidence="3" type="ORF">A7985_22755</name>
</gene>
<sequence length="78" mass="8691">MKIATISQMKANAANLPDELGLAPLFVTQNGKESLVVQTHEAYQHQQEKMAFMTLLLNSRKDIEEGKTTPIDDFLSSI</sequence>
<comment type="caution">
    <text evidence="3">The sequence shown here is derived from an EMBL/GenBank/DDBJ whole genome shotgun (WGS) entry which is preliminary data.</text>
</comment>
<protein>
    <recommendedName>
        <fullName evidence="2">Antitoxin</fullName>
    </recommendedName>
</protein>
<reference evidence="4" key="1">
    <citation type="submission" date="2016-07" db="EMBL/GenBank/DDBJ databases">
        <authorList>
            <person name="Florea S."/>
            <person name="Webb J.S."/>
            <person name="Jaromczyk J."/>
            <person name="Schardl C.L."/>
        </authorList>
    </citation>
    <scope>NUCLEOTIDE SEQUENCE [LARGE SCALE GENOMIC DNA]</scope>
    <source>
        <strain evidence="4">IPB1</strain>
    </source>
</reference>